<protein>
    <submittedName>
        <fullName evidence="2">Uncharacterized protein</fullName>
    </submittedName>
</protein>
<feature type="compositionally biased region" description="Polar residues" evidence="1">
    <location>
        <begin position="61"/>
        <end position="76"/>
    </location>
</feature>
<dbReference type="GeneID" id="70186050"/>
<feature type="compositionally biased region" description="Low complexity" evidence="1">
    <location>
        <begin position="35"/>
        <end position="44"/>
    </location>
</feature>
<feature type="region of interest" description="Disordered" evidence="1">
    <location>
        <begin position="1"/>
        <end position="88"/>
    </location>
</feature>
<evidence type="ECO:0000256" key="1">
    <source>
        <dbReference type="SAM" id="MobiDB-lite"/>
    </source>
</evidence>
<dbReference type="EMBL" id="JAGTJQ010000003">
    <property type="protein sequence ID" value="KAH7035000.1"/>
    <property type="molecule type" value="Genomic_DNA"/>
</dbReference>
<evidence type="ECO:0000313" key="2">
    <source>
        <dbReference type="EMBL" id="KAH7035000.1"/>
    </source>
</evidence>
<name>A0A9P8YBT5_9PEZI</name>
<proteinExistence type="predicted"/>
<feature type="region of interest" description="Disordered" evidence="1">
    <location>
        <begin position="125"/>
        <end position="150"/>
    </location>
</feature>
<evidence type="ECO:0000313" key="3">
    <source>
        <dbReference type="Proteomes" id="UP000756346"/>
    </source>
</evidence>
<reference evidence="2" key="1">
    <citation type="journal article" date="2021" name="Nat. Commun.">
        <title>Genetic determinants of endophytism in the Arabidopsis root mycobiome.</title>
        <authorList>
            <person name="Mesny F."/>
            <person name="Miyauchi S."/>
            <person name="Thiergart T."/>
            <person name="Pickel B."/>
            <person name="Atanasova L."/>
            <person name="Karlsson M."/>
            <person name="Huettel B."/>
            <person name="Barry K.W."/>
            <person name="Haridas S."/>
            <person name="Chen C."/>
            <person name="Bauer D."/>
            <person name="Andreopoulos W."/>
            <person name="Pangilinan J."/>
            <person name="LaButti K."/>
            <person name="Riley R."/>
            <person name="Lipzen A."/>
            <person name="Clum A."/>
            <person name="Drula E."/>
            <person name="Henrissat B."/>
            <person name="Kohler A."/>
            <person name="Grigoriev I.V."/>
            <person name="Martin F.M."/>
            <person name="Hacquard S."/>
        </authorList>
    </citation>
    <scope>NUCLEOTIDE SEQUENCE</scope>
    <source>
        <strain evidence="2">MPI-CAGE-CH-0230</strain>
    </source>
</reference>
<feature type="compositionally biased region" description="Polar residues" evidence="1">
    <location>
        <begin position="1"/>
        <end position="10"/>
    </location>
</feature>
<keyword evidence="3" id="KW-1185">Reference proteome</keyword>
<feature type="compositionally biased region" description="Basic and acidic residues" evidence="1">
    <location>
        <begin position="79"/>
        <end position="88"/>
    </location>
</feature>
<accession>A0A9P8YBT5</accession>
<comment type="caution">
    <text evidence="2">The sequence shown here is derived from an EMBL/GenBank/DDBJ whole genome shotgun (WGS) entry which is preliminary data.</text>
</comment>
<organism evidence="2 3">
    <name type="scientific">Microdochium trichocladiopsis</name>
    <dbReference type="NCBI Taxonomy" id="1682393"/>
    <lineage>
        <taxon>Eukaryota</taxon>
        <taxon>Fungi</taxon>
        <taxon>Dikarya</taxon>
        <taxon>Ascomycota</taxon>
        <taxon>Pezizomycotina</taxon>
        <taxon>Sordariomycetes</taxon>
        <taxon>Xylariomycetidae</taxon>
        <taxon>Xylariales</taxon>
        <taxon>Microdochiaceae</taxon>
        <taxon>Microdochium</taxon>
    </lineage>
</organism>
<dbReference type="Proteomes" id="UP000756346">
    <property type="component" value="Unassembled WGS sequence"/>
</dbReference>
<gene>
    <name evidence="2" type="ORF">B0I36DRAFT_346863</name>
</gene>
<dbReference type="AlphaFoldDB" id="A0A9P8YBT5"/>
<sequence>MVRSLFQQDQDAAKALVSANKTLDRREDVQPPPRSSGGAPASNSTRRMTDKFGRRIISPPISRTNSAVSGTPSSAPGTPRDESAADTDIDRASTLLSLYELRAKVREQNNSSLVKAREKVNALAAKQQGYGNPDRKRASTDFASRFTYPK</sequence>
<dbReference type="OrthoDB" id="3519533at2759"/>
<dbReference type="RefSeq" id="XP_046015093.1">
    <property type="nucleotide sequence ID" value="XM_046156504.1"/>
</dbReference>